<accession>A0A8J3NHE6</accession>
<dbReference type="InterPro" id="IPR036689">
    <property type="entry name" value="ESAT-6-like_sf"/>
</dbReference>
<keyword evidence="2" id="KW-1185">Reference proteome</keyword>
<gene>
    <name evidence="1" type="ORF">Aru02nite_67580</name>
</gene>
<proteinExistence type="predicted"/>
<dbReference type="AlphaFoldDB" id="A0A8J3NHE6"/>
<organism evidence="1 2">
    <name type="scientific">Actinocatenispora rupis</name>
    <dbReference type="NCBI Taxonomy" id="519421"/>
    <lineage>
        <taxon>Bacteria</taxon>
        <taxon>Bacillati</taxon>
        <taxon>Actinomycetota</taxon>
        <taxon>Actinomycetes</taxon>
        <taxon>Micromonosporales</taxon>
        <taxon>Micromonosporaceae</taxon>
        <taxon>Actinocatenispora</taxon>
    </lineage>
</organism>
<dbReference type="SUPFAM" id="SSF140453">
    <property type="entry name" value="EsxAB dimer-like"/>
    <property type="match status" value="1"/>
</dbReference>
<reference evidence="1" key="1">
    <citation type="submission" date="2021-01" db="EMBL/GenBank/DDBJ databases">
        <title>Whole genome shotgun sequence of Actinocatenispora rupis NBRC 107355.</title>
        <authorList>
            <person name="Komaki H."/>
            <person name="Tamura T."/>
        </authorList>
    </citation>
    <scope>NUCLEOTIDE SEQUENCE</scope>
    <source>
        <strain evidence="1">NBRC 107355</strain>
    </source>
</reference>
<dbReference type="EMBL" id="BOMB01000049">
    <property type="protein sequence ID" value="GID15869.1"/>
    <property type="molecule type" value="Genomic_DNA"/>
</dbReference>
<comment type="caution">
    <text evidence="1">The sequence shown here is derived from an EMBL/GenBank/DDBJ whole genome shotgun (WGS) entry which is preliminary data.</text>
</comment>
<dbReference type="Proteomes" id="UP000612808">
    <property type="component" value="Unassembled WGS sequence"/>
</dbReference>
<sequence length="245" mass="25335">MDGQYEARPEAMRAAVGNVSGILVQAITTLLDLESLLVDPASFAQLGGAVATANTELQGEQIRALRSLLDLLRDTNDSVHRSANDYDEADRNLATSYGGGTSPLWHSTSAADLAGFAVTDSAGSPGTPHSVGTVLDYLARTGMGELAYRPVPADGFADAGGFADWLDADPEHQSRLGVIGVYSGESRGLADVPAIQRGDVVVAGSLGDGQSLIGVAGGDGQLYNHGPVGPDLPYGSRIRVYRPVA</sequence>
<evidence type="ECO:0000313" key="2">
    <source>
        <dbReference type="Proteomes" id="UP000612808"/>
    </source>
</evidence>
<protein>
    <recommendedName>
        <fullName evidence="3">WXG100 family type VII secretion target</fullName>
    </recommendedName>
</protein>
<name>A0A8J3NHE6_9ACTN</name>
<evidence type="ECO:0000313" key="1">
    <source>
        <dbReference type="EMBL" id="GID15869.1"/>
    </source>
</evidence>
<evidence type="ECO:0008006" key="3">
    <source>
        <dbReference type="Google" id="ProtNLM"/>
    </source>
</evidence>